<feature type="region of interest" description="Disordered" evidence="1">
    <location>
        <begin position="1"/>
        <end position="32"/>
    </location>
</feature>
<dbReference type="EMBL" id="PYGB01000011">
    <property type="protein sequence ID" value="PSK82923.1"/>
    <property type="molecule type" value="Genomic_DNA"/>
</dbReference>
<proteinExistence type="predicted"/>
<keyword evidence="5" id="KW-1185">Reference proteome</keyword>
<dbReference type="Proteomes" id="UP000240624">
    <property type="component" value="Unassembled WGS sequence"/>
</dbReference>
<gene>
    <name evidence="2" type="ORF">CLV79_11140</name>
    <name evidence="3" type="ORF">LOS8367_02937</name>
</gene>
<accession>A0A1X6ZU54</accession>
<reference evidence="3 4" key="1">
    <citation type="submission" date="2017-03" db="EMBL/GenBank/DDBJ databases">
        <authorList>
            <person name="Afonso C.L."/>
            <person name="Miller P.J."/>
            <person name="Scott M.A."/>
            <person name="Spackman E."/>
            <person name="Goraichik I."/>
            <person name="Dimitrov K.M."/>
            <person name="Suarez D.L."/>
            <person name="Swayne D.E."/>
        </authorList>
    </citation>
    <scope>NUCLEOTIDE SEQUENCE [LARGE SCALE GENOMIC DNA]</scope>
    <source>
        <strain evidence="3 4">CECT 8367</strain>
    </source>
</reference>
<dbReference type="Proteomes" id="UP000193495">
    <property type="component" value="Unassembled WGS sequence"/>
</dbReference>
<evidence type="ECO:0000313" key="5">
    <source>
        <dbReference type="Proteomes" id="UP000240624"/>
    </source>
</evidence>
<evidence type="ECO:0000256" key="1">
    <source>
        <dbReference type="SAM" id="MobiDB-lite"/>
    </source>
</evidence>
<reference evidence="2 5" key="2">
    <citation type="submission" date="2018-03" db="EMBL/GenBank/DDBJ databases">
        <title>Genomic Encyclopedia of Archaeal and Bacterial Type Strains, Phase II (KMG-II): from individual species to whole genera.</title>
        <authorList>
            <person name="Goeker M."/>
        </authorList>
    </citation>
    <scope>NUCLEOTIDE SEQUENCE [LARGE SCALE GENOMIC DNA]</scope>
    <source>
        <strain evidence="2 5">DSM 29956</strain>
    </source>
</reference>
<evidence type="ECO:0000313" key="3">
    <source>
        <dbReference type="EMBL" id="SLN61102.1"/>
    </source>
</evidence>
<dbReference type="AlphaFoldDB" id="A0A1X6ZU54"/>
<evidence type="ECO:0000313" key="2">
    <source>
        <dbReference type="EMBL" id="PSK82923.1"/>
    </source>
</evidence>
<dbReference type="EMBL" id="FWFY01000010">
    <property type="protein sequence ID" value="SLN61102.1"/>
    <property type="molecule type" value="Genomic_DNA"/>
</dbReference>
<sequence length="32" mass="3485">MPSNTTSKDAPAQPRQGQKPPAKPMFRDFAAI</sequence>
<organism evidence="3 4">
    <name type="scientific">Limimaricola soesokkakensis</name>
    <dbReference type="NCBI Taxonomy" id="1343159"/>
    <lineage>
        <taxon>Bacteria</taxon>
        <taxon>Pseudomonadati</taxon>
        <taxon>Pseudomonadota</taxon>
        <taxon>Alphaproteobacteria</taxon>
        <taxon>Rhodobacterales</taxon>
        <taxon>Paracoccaceae</taxon>
        <taxon>Limimaricola</taxon>
    </lineage>
</organism>
<evidence type="ECO:0000313" key="4">
    <source>
        <dbReference type="Proteomes" id="UP000193495"/>
    </source>
</evidence>
<name>A0A1X6ZU54_9RHOB</name>
<protein>
    <submittedName>
        <fullName evidence="3">Uncharacterized protein</fullName>
    </submittedName>
</protein>